<protein>
    <recommendedName>
        <fullName evidence="1">PWWP domain-containing protein</fullName>
    </recommendedName>
</protein>
<accession>A0AAD8GZU2</accession>
<dbReference type="SUPFAM" id="SSF63748">
    <property type="entry name" value="Tudor/PWWP/MBT"/>
    <property type="match status" value="1"/>
</dbReference>
<dbReference type="InterPro" id="IPR044679">
    <property type="entry name" value="PWWP2-like"/>
</dbReference>
<proteinExistence type="predicted"/>
<dbReference type="EMBL" id="JAUIZM010000011">
    <property type="protein sequence ID" value="KAK1358357.1"/>
    <property type="molecule type" value="Genomic_DNA"/>
</dbReference>
<comment type="caution">
    <text evidence="2">The sequence shown here is derived from an EMBL/GenBank/DDBJ whole genome shotgun (WGS) entry which is preliminary data.</text>
</comment>
<reference evidence="2" key="1">
    <citation type="submission" date="2023-02" db="EMBL/GenBank/DDBJ databases">
        <title>Genome of toxic invasive species Heracleum sosnowskyi carries increased number of genes despite the absence of recent whole-genome duplications.</title>
        <authorList>
            <person name="Schelkunov M."/>
            <person name="Shtratnikova V."/>
            <person name="Makarenko M."/>
            <person name="Klepikova A."/>
            <person name="Omelchenko D."/>
            <person name="Novikova G."/>
            <person name="Obukhova E."/>
            <person name="Bogdanov V."/>
            <person name="Penin A."/>
            <person name="Logacheva M."/>
        </authorList>
    </citation>
    <scope>NUCLEOTIDE SEQUENCE</scope>
    <source>
        <strain evidence="2">Hsosn_3</strain>
        <tissue evidence="2">Leaf</tissue>
    </source>
</reference>
<reference evidence="2" key="2">
    <citation type="submission" date="2023-05" db="EMBL/GenBank/DDBJ databases">
        <authorList>
            <person name="Schelkunov M.I."/>
        </authorList>
    </citation>
    <scope>NUCLEOTIDE SEQUENCE</scope>
    <source>
        <strain evidence="2">Hsosn_3</strain>
        <tissue evidence="2">Leaf</tissue>
    </source>
</reference>
<dbReference type="Gene3D" id="2.30.30.140">
    <property type="match status" value="1"/>
</dbReference>
<name>A0AAD8GZU2_9APIA</name>
<dbReference type="PANTHER" id="PTHR33697">
    <property type="entry name" value="T17B22.17 PROTEIN-RELATED"/>
    <property type="match status" value="1"/>
</dbReference>
<dbReference type="CDD" id="cd05162">
    <property type="entry name" value="PWWP"/>
    <property type="match status" value="1"/>
</dbReference>
<dbReference type="Pfam" id="PF00855">
    <property type="entry name" value="PWWP"/>
    <property type="match status" value="1"/>
</dbReference>
<keyword evidence="3" id="KW-1185">Reference proteome</keyword>
<evidence type="ECO:0000259" key="1">
    <source>
        <dbReference type="PROSITE" id="PS50812"/>
    </source>
</evidence>
<dbReference type="Proteomes" id="UP001237642">
    <property type="component" value="Unassembled WGS sequence"/>
</dbReference>
<dbReference type="PANTHER" id="PTHR33697:SF1">
    <property type="entry name" value="TUDOR_PWWP_MBT SUPERFAMILY PROTEIN"/>
    <property type="match status" value="1"/>
</dbReference>
<dbReference type="PROSITE" id="PS50812">
    <property type="entry name" value="PWWP"/>
    <property type="match status" value="1"/>
</dbReference>
<evidence type="ECO:0000313" key="2">
    <source>
        <dbReference type="EMBL" id="KAK1358357.1"/>
    </source>
</evidence>
<dbReference type="AlphaFoldDB" id="A0AAD8GZU2"/>
<feature type="domain" description="PWWP" evidence="1">
    <location>
        <begin position="15"/>
        <end position="69"/>
    </location>
</feature>
<sequence length="391" mass="44292">MVNFEGAKTKVMNEPGRLLWVCRRNGTWWPSQILSLDQVPESYMSSRKPGTPVKFLGKENAIIEWYNIETSKRIKAFRCSEFDECIEKAKSSANNLSRILAKYARREDAILHALRLEGAQKLEDKSHHKMARLSSPLIPDKVNNKLQNSSKFRGNSNFDHELPNYGISSEDTNFMEQISRKRKMNFPINSEEVKNFRGVEKRGVRLACKRGSQVEVKSLDHLHYLDSGPAASGADVQVILATNIERDVDPRDVDAELVTTQKVLPQPTSDPFLESSDGMNDQVNLFDVKVEVQMSYKSQSVPFTCTKSRLTGHSIVGHPINIEVLDRNSIDNILSGVSKMERISSSIRVSSLIHSEEKCFQKVIPEEKDPKNTFTHCVPVSQIFSRLKEAL</sequence>
<evidence type="ECO:0000313" key="3">
    <source>
        <dbReference type="Proteomes" id="UP001237642"/>
    </source>
</evidence>
<organism evidence="2 3">
    <name type="scientific">Heracleum sosnowskyi</name>
    <dbReference type="NCBI Taxonomy" id="360622"/>
    <lineage>
        <taxon>Eukaryota</taxon>
        <taxon>Viridiplantae</taxon>
        <taxon>Streptophyta</taxon>
        <taxon>Embryophyta</taxon>
        <taxon>Tracheophyta</taxon>
        <taxon>Spermatophyta</taxon>
        <taxon>Magnoliopsida</taxon>
        <taxon>eudicotyledons</taxon>
        <taxon>Gunneridae</taxon>
        <taxon>Pentapetalae</taxon>
        <taxon>asterids</taxon>
        <taxon>campanulids</taxon>
        <taxon>Apiales</taxon>
        <taxon>Apiaceae</taxon>
        <taxon>Apioideae</taxon>
        <taxon>apioid superclade</taxon>
        <taxon>Tordylieae</taxon>
        <taxon>Tordyliinae</taxon>
        <taxon>Heracleum</taxon>
    </lineage>
</organism>
<gene>
    <name evidence="2" type="ORF">POM88_051613</name>
</gene>
<dbReference type="InterPro" id="IPR000313">
    <property type="entry name" value="PWWP_dom"/>
</dbReference>